<name>E3SMK6_9CAUD</name>
<gene>
    <name evidence="1" type="ORF">PHM1_025</name>
</gene>
<dbReference type="RefSeq" id="YP_004322450.1">
    <property type="nucleotide sequence ID" value="NC_015280.1"/>
</dbReference>
<evidence type="ECO:0000313" key="1">
    <source>
        <dbReference type="EMBL" id="ADO98649.1"/>
    </source>
</evidence>
<protein>
    <submittedName>
        <fullName evidence="1">Uncharacterized protein</fullName>
    </submittedName>
</protein>
<evidence type="ECO:0000313" key="2">
    <source>
        <dbReference type="Proteomes" id="UP000006530"/>
    </source>
</evidence>
<dbReference type="GeneID" id="10326938"/>
<keyword evidence="2" id="KW-1185">Reference proteome</keyword>
<dbReference type="OrthoDB" id="36077at10239"/>
<dbReference type="KEGG" id="vg:10326938"/>
<organism evidence="1 2">
    <name type="scientific">Prochlorococcus phage P-HM1</name>
    <dbReference type="NCBI Taxonomy" id="445700"/>
    <lineage>
        <taxon>Viruses</taxon>
        <taxon>Duplodnaviria</taxon>
        <taxon>Heunggongvirae</taxon>
        <taxon>Uroviricota</taxon>
        <taxon>Caudoviricetes</taxon>
        <taxon>Eurybiavirus</taxon>
        <taxon>Eurybiavirus PHM2</taxon>
    </lineage>
</organism>
<accession>E3SMK6</accession>
<dbReference type="Proteomes" id="UP000006530">
    <property type="component" value="Segment"/>
</dbReference>
<dbReference type="EMBL" id="GU071101">
    <property type="protein sequence ID" value="ADO98649.1"/>
    <property type="molecule type" value="Genomic_DNA"/>
</dbReference>
<proteinExistence type="predicted"/>
<reference evidence="1 2" key="1">
    <citation type="journal article" date="2010" name="Environ. Microbiol.">
        <title>Genomic analysis of oceanic cyanobacterial myoviruses compared with T4-like myoviruses from diverse hosts and environments.</title>
        <authorList>
            <person name="Sullivan M.B."/>
            <person name="Huang K.H."/>
            <person name="Ignacio-Espinoza J.C."/>
            <person name="Berlin A.M."/>
            <person name="Kelly L."/>
            <person name="Weigele P.R."/>
            <person name="DeFrancesco A.S."/>
            <person name="Kern S.E."/>
            <person name="Thompson L.R."/>
            <person name="Young S."/>
            <person name="Yandava C."/>
            <person name="Fu R."/>
            <person name="Krastins B."/>
            <person name="Chase M."/>
            <person name="Sarracino D."/>
            <person name="Osburne M.S."/>
            <person name="Henn M.R."/>
            <person name="Chisholm S.W."/>
        </authorList>
    </citation>
    <scope>NUCLEOTIDE SEQUENCE [LARGE SCALE GENOMIC DNA]</scope>
    <source>
        <strain evidence="1">M4-247</strain>
    </source>
</reference>
<sequence length="78" mass="8977">MTQHHMSVTKQEAEFLKSILAAHLDDFVERLVREDKTDNAMKHMQENRQAGLDLISKVEETIRRAARAGNSTYFTNSD</sequence>